<comment type="subcellular location">
    <subcellularLocation>
        <location evidence="2">Membrane</location>
        <topology evidence="2">Multi-pass membrane protein</topology>
    </subcellularLocation>
    <subcellularLocation>
        <location evidence="9">Mitochondrion inner membrane</location>
        <topology evidence="9">Multi-pass membrane protein</topology>
        <orientation evidence="9">Matrix side</orientation>
    </subcellularLocation>
</comment>
<reference evidence="10" key="1">
    <citation type="submission" date="2014-11" db="EMBL/GenBank/DDBJ databases">
        <authorList>
            <person name="Otto D Thomas"/>
            <person name="Naeem Raeece"/>
        </authorList>
    </citation>
    <scope>NUCLEOTIDE SEQUENCE</scope>
</reference>
<feature type="transmembrane region" description="Helical" evidence="9">
    <location>
        <begin position="370"/>
        <end position="391"/>
    </location>
</feature>
<evidence type="ECO:0000256" key="7">
    <source>
        <dbReference type="ARBA" id="ARBA00022989"/>
    </source>
</evidence>
<evidence type="ECO:0000256" key="2">
    <source>
        <dbReference type="ARBA" id="ARBA00004141"/>
    </source>
</evidence>
<evidence type="ECO:0000256" key="5">
    <source>
        <dbReference type="ARBA" id="ARBA00022679"/>
    </source>
</evidence>
<dbReference type="PhylomeDB" id="A0A0G4HYM9"/>
<dbReference type="GO" id="GO:0008299">
    <property type="term" value="P:isoprenoid biosynthetic process"/>
    <property type="evidence" value="ECO:0007669"/>
    <property type="project" value="UniProtKB-UniRule"/>
</dbReference>
<evidence type="ECO:0000256" key="3">
    <source>
        <dbReference type="ARBA" id="ARBA00005179"/>
    </source>
</evidence>
<dbReference type="VEuPathDB" id="CryptoDB:Cvel_9515"/>
<evidence type="ECO:0000256" key="9">
    <source>
        <dbReference type="HAMAP-Rule" id="MF_03189"/>
    </source>
</evidence>
<keyword evidence="9" id="KW-0496">Mitochondrion</keyword>
<feature type="transmembrane region" description="Helical" evidence="9">
    <location>
        <begin position="267"/>
        <end position="284"/>
    </location>
</feature>
<dbReference type="FunFam" id="1.10.357.140:FF:000008">
    <property type="entry name" value="4-hydroxybenzoate octaprenyltransferase"/>
    <property type="match status" value="1"/>
</dbReference>
<organism evidence="10">
    <name type="scientific">Chromera velia CCMP2878</name>
    <dbReference type="NCBI Taxonomy" id="1169474"/>
    <lineage>
        <taxon>Eukaryota</taxon>
        <taxon>Sar</taxon>
        <taxon>Alveolata</taxon>
        <taxon>Colpodellida</taxon>
        <taxon>Chromeraceae</taxon>
        <taxon>Chromera</taxon>
    </lineage>
</organism>
<keyword evidence="9" id="KW-0831">Ubiquinone biosynthesis</keyword>
<comment type="pathway">
    <text evidence="3">Secondary metabolite biosynthesis.</text>
</comment>
<keyword evidence="8 9" id="KW-0472">Membrane</keyword>
<comment type="similarity">
    <text evidence="4 9">Belongs to the UbiA prenyltransferase family.</text>
</comment>
<name>A0A0G4HYM9_9ALVE</name>
<dbReference type="NCBIfam" id="TIGR01474">
    <property type="entry name" value="ubiA_proteo"/>
    <property type="match status" value="1"/>
</dbReference>
<dbReference type="PANTHER" id="PTHR11048">
    <property type="entry name" value="PRENYLTRANSFERASES"/>
    <property type="match status" value="1"/>
</dbReference>
<dbReference type="PROSITE" id="PS00943">
    <property type="entry name" value="UBIA"/>
    <property type="match status" value="1"/>
</dbReference>
<protein>
    <recommendedName>
        <fullName evidence="9">4-hydroxybenzoate polyprenyltransferase, mitochondrial</fullName>
        <shortName evidence="9">4-HB polyprenyltransferase</shortName>
        <ecNumber evidence="9">2.5.1.39</ecNumber>
    </recommendedName>
    <alternativeName>
        <fullName evidence="9">Para-hydroxybenzoate--polyprenyltransferase</fullName>
        <shortName evidence="9">PHB:PPT</shortName>
        <shortName evidence="9">PHB:polyprenyltransferase</shortName>
    </alternativeName>
</protein>
<feature type="transmembrane region" description="Helical" evidence="9">
    <location>
        <begin position="340"/>
        <end position="358"/>
    </location>
</feature>
<comment type="function">
    <text evidence="9">Catalyzes the prenylation of para-hydroxybenzoate (PHB) with an all-trans polyprenyl group. Mediates the second step in the final reaction sequence of coenzyme Q (CoQ) biosynthesis, which is the condensation of the polyisoprenoid side chain with PHB, generating the first membrane-bound Q intermediate.</text>
</comment>
<feature type="transmembrane region" description="Helical" evidence="9">
    <location>
        <begin position="213"/>
        <end position="231"/>
    </location>
</feature>
<dbReference type="CDD" id="cd13959">
    <property type="entry name" value="PT_UbiA_COQ2"/>
    <property type="match status" value="1"/>
</dbReference>
<dbReference type="PANTHER" id="PTHR11048:SF28">
    <property type="entry name" value="4-HYDROXYBENZOATE POLYPRENYLTRANSFERASE, MITOCHONDRIAL"/>
    <property type="match status" value="1"/>
</dbReference>
<dbReference type="InterPro" id="IPR039653">
    <property type="entry name" value="Prenyltransferase"/>
</dbReference>
<dbReference type="InterPro" id="IPR044878">
    <property type="entry name" value="UbiA_sf"/>
</dbReference>
<dbReference type="EC" id="2.5.1.39" evidence="9"/>
<evidence type="ECO:0000256" key="6">
    <source>
        <dbReference type="ARBA" id="ARBA00022692"/>
    </source>
</evidence>
<dbReference type="HAMAP" id="MF_01635">
    <property type="entry name" value="UbiA"/>
    <property type="match status" value="1"/>
</dbReference>
<dbReference type="GO" id="GO:0006744">
    <property type="term" value="P:ubiquinone biosynthetic process"/>
    <property type="evidence" value="ECO:0007669"/>
    <property type="project" value="UniProtKB-UniRule"/>
</dbReference>
<dbReference type="GO" id="GO:0008412">
    <property type="term" value="F:4-hydroxybenzoate polyprenyltransferase activity"/>
    <property type="evidence" value="ECO:0007669"/>
    <property type="project" value="UniProtKB-EC"/>
</dbReference>
<accession>A0A0G4HYM9</accession>
<dbReference type="GO" id="GO:0005743">
    <property type="term" value="C:mitochondrial inner membrane"/>
    <property type="evidence" value="ECO:0007669"/>
    <property type="project" value="UniProtKB-SubCell"/>
</dbReference>
<dbReference type="InterPro" id="IPR030470">
    <property type="entry name" value="UbiA_prenylTrfase_CS"/>
</dbReference>
<dbReference type="Pfam" id="PF01040">
    <property type="entry name" value="UbiA"/>
    <property type="match status" value="1"/>
</dbReference>
<evidence type="ECO:0000256" key="8">
    <source>
        <dbReference type="ARBA" id="ARBA00023136"/>
    </source>
</evidence>
<evidence type="ECO:0000256" key="1">
    <source>
        <dbReference type="ARBA" id="ARBA00001946"/>
    </source>
</evidence>
<evidence type="ECO:0000313" key="10">
    <source>
        <dbReference type="EMBL" id="CEM49639.1"/>
    </source>
</evidence>
<sequence length="459" mass="50863">MLRCRLGALTASVRVARCPGGAHSASWQPGGTSVRKRLFLFPDSFVVPPETSGAVSTIRLHPHLQQQSFSTRRRLPPKIYSMEEYEDEPAPPMFTAEWFFEKIPERFHPYIRLARLHQPTGTLLLFWPSFWGLTVPCPPGALPDPLLVGTFAAGALVMRSAGCIINDLWDKDLDAKVERTKTRPLASGEITSQQAQYYLAGHLALGLGCLLQLNWFSVALGTSSLLLVVAYPYMKRITHMPQLFLGFTFNFGVPLGFAAATGGLTPVSLWLPLYLTGVCWTLVYDTIYAMQDRKDDVAAGIKSTALLWGDQTREVMSLFALSTVPLLWMTGFAMDTFARGFFPLACFPALFMLSQIWFSKLHIPSEAGRTFRSSWVVGLMISSILTVGTSMKLSDENERGALQFPRKGDERTPEQLSQAVVLSQEEWENREKNRDEGAVAATVIETGDRLSGVSSAKAQ</sequence>
<dbReference type="AlphaFoldDB" id="A0A0G4HYM9"/>
<dbReference type="EMBL" id="CDMZ01004396">
    <property type="protein sequence ID" value="CEM49639.1"/>
    <property type="molecule type" value="Genomic_DNA"/>
</dbReference>
<comment type="cofactor">
    <cofactor evidence="1 9">
        <name>Mg(2+)</name>
        <dbReference type="ChEBI" id="CHEBI:18420"/>
    </cofactor>
</comment>
<dbReference type="Gene3D" id="1.10.357.140">
    <property type="entry name" value="UbiA prenyltransferase"/>
    <property type="match status" value="1"/>
</dbReference>
<gene>
    <name evidence="10" type="ORF">Cvel_9515</name>
</gene>
<keyword evidence="7 9" id="KW-1133">Transmembrane helix</keyword>
<proteinExistence type="inferred from homology"/>
<keyword evidence="9" id="KW-0999">Mitochondrion inner membrane</keyword>
<dbReference type="InterPro" id="IPR000537">
    <property type="entry name" value="UbiA_prenyltransferase"/>
</dbReference>
<comment type="catalytic activity">
    <reaction evidence="9">
        <text>an all-trans-polyprenyl diphosphate + 4-hydroxybenzoate = a 4-hydroxy-3-(all-trans-polyprenyl)benzoate + diphosphate</text>
        <dbReference type="Rhea" id="RHEA:44504"/>
        <dbReference type="Rhea" id="RHEA-COMP:9514"/>
        <dbReference type="Rhea" id="RHEA-COMP:9564"/>
        <dbReference type="ChEBI" id="CHEBI:17879"/>
        <dbReference type="ChEBI" id="CHEBI:33019"/>
        <dbReference type="ChEBI" id="CHEBI:58914"/>
        <dbReference type="ChEBI" id="CHEBI:78396"/>
        <dbReference type="EC" id="2.5.1.39"/>
    </reaction>
</comment>
<dbReference type="UniPathway" id="UPA00232"/>
<feature type="transmembrane region" description="Helical" evidence="9">
    <location>
        <begin position="243"/>
        <end position="261"/>
    </location>
</feature>
<keyword evidence="5 9" id="KW-0808">Transferase</keyword>
<evidence type="ECO:0000256" key="4">
    <source>
        <dbReference type="ARBA" id="ARBA00005985"/>
    </source>
</evidence>
<comment type="pathway">
    <text evidence="9">Cofactor biosynthesis; ubiquinone biosynthesis.</text>
</comment>
<dbReference type="InterPro" id="IPR006370">
    <property type="entry name" value="HB_polyprenyltransferase-like"/>
</dbReference>
<keyword evidence="6 9" id="KW-0812">Transmembrane</keyword>
<keyword evidence="9" id="KW-0414">Isoprene biosynthesis</keyword>